<accession>A0A495ENZ2</accession>
<protein>
    <submittedName>
        <fullName evidence="1">Putative esterase</fullName>
    </submittedName>
</protein>
<dbReference type="RefSeq" id="WP_120954529.1">
    <property type="nucleotide sequence ID" value="NZ_RBIR01000006.1"/>
</dbReference>
<dbReference type="InterPro" id="IPR029058">
    <property type="entry name" value="AB_hydrolase_fold"/>
</dbReference>
<comment type="caution">
    <text evidence="1">The sequence shown here is derived from an EMBL/GenBank/DDBJ whole genome shotgun (WGS) entry which is preliminary data.</text>
</comment>
<dbReference type="Proteomes" id="UP000276055">
    <property type="component" value="Unassembled WGS sequence"/>
</dbReference>
<gene>
    <name evidence="1" type="ORF">C8D78_2875</name>
</gene>
<dbReference type="Gene3D" id="3.40.50.1820">
    <property type="entry name" value="alpha/beta hydrolase"/>
    <property type="match status" value="1"/>
</dbReference>
<proteinExistence type="predicted"/>
<dbReference type="InterPro" id="IPR000801">
    <property type="entry name" value="Esterase-like"/>
</dbReference>
<dbReference type="AlphaFoldDB" id="A0A495ENZ2"/>
<dbReference type="Pfam" id="PF00756">
    <property type="entry name" value="Esterase"/>
    <property type="match status" value="1"/>
</dbReference>
<evidence type="ECO:0000313" key="1">
    <source>
        <dbReference type="EMBL" id="RKR18675.1"/>
    </source>
</evidence>
<evidence type="ECO:0000313" key="2">
    <source>
        <dbReference type="Proteomes" id="UP000276055"/>
    </source>
</evidence>
<organism evidence="1 2">
    <name type="scientific">Arthrobacter oryzae</name>
    <dbReference type="NCBI Taxonomy" id="409290"/>
    <lineage>
        <taxon>Bacteria</taxon>
        <taxon>Bacillati</taxon>
        <taxon>Actinomycetota</taxon>
        <taxon>Actinomycetes</taxon>
        <taxon>Micrococcales</taxon>
        <taxon>Micrococcaceae</taxon>
        <taxon>Arthrobacter</taxon>
    </lineage>
</organism>
<dbReference type="OrthoDB" id="8421922at2"/>
<sequence length="429" mass="46848">MSSVLDFALKGRRPLSEVSRSAEFSATNRVITGMTSDGLPVEAFVKFAEAPKHLLCLLPSAQPRSVAPQIPFFPRWSWASGFDEWDVVSLSDPMLHAAPELHASWFVSTTTDITKELAAFLKELCVRREIPADMVTLYGSSMGGYGALMIAASLPGSRAIAEVPQLDLLEYPDAQALTDVERLALGGTPLKEIESQFPERVNVLARFRHSDYIPPLSIITNRADGAHSEALEFLKAVNSMAPTVSSVGHTSLHQTPRPEGHAVQPTPFMIQTLKTLAELPYDISDGRPPAVEEALAVPTPIWDLNDAAEWEKQPLAEAVTWVGSSGHGAVDVEFEVFNGGAESEKGIVLCLVPADPDSEAMNRAGFRFSPFRGIGYFKYLRVPSGRSSLRESVIVDKKCEIKGFGLATWELDAPEITELTISYREPQTL</sequence>
<name>A0A495ENZ2_9MICC</name>
<dbReference type="SUPFAM" id="SSF53474">
    <property type="entry name" value="alpha/beta-Hydrolases"/>
    <property type="match status" value="1"/>
</dbReference>
<dbReference type="EMBL" id="RBIR01000006">
    <property type="protein sequence ID" value="RKR18675.1"/>
    <property type="molecule type" value="Genomic_DNA"/>
</dbReference>
<reference evidence="1 2" key="1">
    <citation type="submission" date="2018-10" db="EMBL/GenBank/DDBJ databases">
        <title>Genomic Encyclopedia of Type Strains, Phase IV (KMG-IV): sequencing the most valuable type-strain genomes for metagenomic binning, comparative biology and taxonomic classification.</title>
        <authorList>
            <person name="Goeker M."/>
        </authorList>
    </citation>
    <scope>NUCLEOTIDE SEQUENCE [LARGE SCALE GENOMIC DNA]</scope>
    <source>
        <strain evidence="1 2">DSM 25586</strain>
    </source>
</reference>